<reference evidence="3" key="1">
    <citation type="submission" date="2017-06" db="EMBL/GenBank/DDBJ databases">
        <authorList>
            <person name="Varghese N."/>
            <person name="Submissions S."/>
        </authorList>
    </citation>
    <scope>NUCLEOTIDE SEQUENCE [LARGE SCALE GENOMIC DNA]</scope>
    <source>
        <strain evidence="3">5C</strain>
    </source>
</reference>
<gene>
    <name evidence="2" type="ORF">SAMN06295967_101154</name>
</gene>
<dbReference type="AlphaFoldDB" id="A0A239AHK4"/>
<feature type="signal peptide" evidence="1">
    <location>
        <begin position="1"/>
        <end position="24"/>
    </location>
</feature>
<evidence type="ECO:0000256" key="1">
    <source>
        <dbReference type="SAM" id="SignalP"/>
    </source>
</evidence>
<dbReference type="EMBL" id="FZOK01000001">
    <property type="protein sequence ID" value="SNR95030.1"/>
    <property type="molecule type" value="Genomic_DNA"/>
</dbReference>
<evidence type="ECO:0008006" key="4">
    <source>
        <dbReference type="Google" id="ProtNLM"/>
    </source>
</evidence>
<evidence type="ECO:0000313" key="2">
    <source>
        <dbReference type="EMBL" id="SNR95030.1"/>
    </source>
</evidence>
<keyword evidence="3" id="KW-1185">Reference proteome</keyword>
<accession>A0A239AHK4</accession>
<organism evidence="2 3">
    <name type="scientific">Belliella buryatensis</name>
    <dbReference type="NCBI Taxonomy" id="1500549"/>
    <lineage>
        <taxon>Bacteria</taxon>
        <taxon>Pseudomonadati</taxon>
        <taxon>Bacteroidota</taxon>
        <taxon>Cytophagia</taxon>
        <taxon>Cytophagales</taxon>
        <taxon>Cyclobacteriaceae</taxon>
        <taxon>Belliella</taxon>
    </lineage>
</organism>
<feature type="chain" id="PRO_5012195841" description="NVEALA protein" evidence="1">
    <location>
        <begin position="25"/>
        <end position="65"/>
    </location>
</feature>
<protein>
    <recommendedName>
        <fullName evidence="4">NVEALA protein</fullName>
    </recommendedName>
</protein>
<dbReference type="Proteomes" id="UP000198480">
    <property type="component" value="Unassembled WGS sequence"/>
</dbReference>
<sequence>MKHLKTFLLLTVFCFSFSIGSSFGQDGDDVEGYEMKDLKCSSGEPWKVCREEPNATCSVSDQTVC</sequence>
<keyword evidence="1" id="KW-0732">Signal</keyword>
<name>A0A239AHK4_9BACT</name>
<evidence type="ECO:0000313" key="3">
    <source>
        <dbReference type="Proteomes" id="UP000198480"/>
    </source>
</evidence>
<proteinExistence type="predicted"/>